<proteinExistence type="predicted"/>
<evidence type="ECO:0000313" key="2">
    <source>
        <dbReference type="Proteomes" id="UP001055125"/>
    </source>
</evidence>
<dbReference type="EMBL" id="BPQP01000036">
    <property type="protein sequence ID" value="GJD95370.1"/>
    <property type="molecule type" value="Genomic_DNA"/>
</dbReference>
<name>A0ABQ4S0V6_9HYPH</name>
<keyword evidence="2" id="KW-1185">Reference proteome</keyword>
<dbReference type="Proteomes" id="UP001055125">
    <property type="component" value="Unassembled WGS sequence"/>
</dbReference>
<accession>A0ABQ4S0V6</accession>
<organism evidence="1 2">
    <name type="scientific">Methylobacterium iners</name>
    <dbReference type="NCBI Taxonomy" id="418707"/>
    <lineage>
        <taxon>Bacteria</taxon>
        <taxon>Pseudomonadati</taxon>
        <taxon>Pseudomonadota</taxon>
        <taxon>Alphaproteobacteria</taxon>
        <taxon>Hyphomicrobiales</taxon>
        <taxon>Methylobacteriaceae</taxon>
        <taxon>Methylobacterium</taxon>
    </lineage>
</organism>
<sequence>MQARDRAPSEGAGEAREPGSRFDAAALSSWTQTLAIVAAGAWAVYTFIYEARIKPGLAPPAVSVTTNLVKAGERGERVAIRSTVTRTNVGQTGVRVLGLTYNVVGIKARFAPEAAEAAPVGKPAAPASTIEEARGYSLSDPGAVILRQGVLFAGATDGPAQPSDLNPGEAVSRDLIFYADRAAFDSVRVKVSFAYAKADEEPVRLRFERGEAGEITLAPGVDCRVDPGACSRLKTTDFATEFSLW</sequence>
<gene>
    <name evidence="1" type="ORF">OCOJLMKI_2582</name>
</gene>
<evidence type="ECO:0000313" key="1">
    <source>
        <dbReference type="EMBL" id="GJD95370.1"/>
    </source>
</evidence>
<comment type="caution">
    <text evidence="1">The sequence shown here is derived from an EMBL/GenBank/DDBJ whole genome shotgun (WGS) entry which is preliminary data.</text>
</comment>
<reference evidence="1" key="2">
    <citation type="submission" date="2021-08" db="EMBL/GenBank/DDBJ databases">
        <authorList>
            <person name="Tani A."/>
            <person name="Ola A."/>
            <person name="Ogura Y."/>
            <person name="Katsura K."/>
            <person name="Hayashi T."/>
        </authorList>
    </citation>
    <scope>NUCLEOTIDE SEQUENCE</scope>
    <source>
        <strain evidence="1">DSM 19015</strain>
    </source>
</reference>
<dbReference type="RefSeq" id="WP_238244512.1">
    <property type="nucleotide sequence ID" value="NZ_BPQP01000036.1"/>
</dbReference>
<reference evidence="1" key="1">
    <citation type="journal article" date="2021" name="Front. Microbiol.">
        <title>Comprehensive Comparative Genomics and Phenotyping of Methylobacterium Species.</title>
        <authorList>
            <person name="Alessa O."/>
            <person name="Ogura Y."/>
            <person name="Fujitani Y."/>
            <person name="Takami H."/>
            <person name="Hayashi T."/>
            <person name="Sahin N."/>
            <person name="Tani A."/>
        </authorList>
    </citation>
    <scope>NUCLEOTIDE SEQUENCE</scope>
    <source>
        <strain evidence="1">DSM 19015</strain>
    </source>
</reference>
<protein>
    <submittedName>
        <fullName evidence="1">Uncharacterized protein</fullName>
    </submittedName>
</protein>